<dbReference type="CDD" id="cd03801">
    <property type="entry name" value="GT4_PimA-like"/>
    <property type="match status" value="1"/>
</dbReference>
<organism evidence="5 6">
    <name type="scientific">Salinivirga cyanobacteriivorans</name>
    <dbReference type="NCBI Taxonomy" id="1307839"/>
    <lineage>
        <taxon>Bacteria</taxon>
        <taxon>Pseudomonadati</taxon>
        <taxon>Bacteroidota</taxon>
        <taxon>Bacteroidia</taxon>
        <taxon>Bacteroidales</taxon>
        <taxon>Salinivirgaceae</taxon>
        <taxon>Salinivirga</taxon>
    </lineage>
</organism>
<proteinExistence type="predicted"/>
<keyword evidence="6" id="KW-1185">Reference proteome</keyword>
<name>A0A0S2I211_9BACT</name>
<feature type="transmembrane region" description="Helical" evidence="2">
    <location>
        <begin position="75"/>
        <end position="93"/>
    </location>
</feature>
<dbReference type="Gene3D" id="3.40.50.2000">
    <property type="entry name" value="Glycogen Phosphorylase B"/>
    <property type="match status" value="2"/>
</dbReference>
<dbReference type="GO" id="GO:0009103">
    <property type="term" value="P:lipopolysaccharide biosynthetic process"/>
    <property type="evidence" value="ECO:0007669"/>
    <property type="project" value="TreeGrafter"/>
</dbReference>
<reference evidence="5 6" key="1">
    <citation type="submission" date="2015-11" db="EMBL/GenBank/DDBJ databases">
        <title>Description and complete genome sequence of a novel strain predominating in hypersaline microbial mats and representing a new family of the Bacteriodetes phylum.</title>
        <authorList>
            <person name="Spring S."/>
            <person name="Bunk B."/>
            <person name="Sproer C."/>
            <person name="Klenk H.-P."/>
        </authorList>
    </citation>
    <scope>NUCLEOTIDE SEQUENCE [LARGE SCALE GENOMIC DNA]</scope>
    <source>
        <strain evidence="5 6">L21-Spi-D4</strain>
    </source>
</reference>
<dbReference type="PANTHER" id="PTHR46401">
    <property type="entry name" value="GLYCOSYLTRANSFERASE WBBK-RELATED"/>
    <property type="match status" value="1"/>
</dbReference>
<dbReference type="SUPFAM" id="SSF53756">
    <property type="entry name" value="UDP-Glycosyltransferase/glycogen phosphorylase"/>
    <property type="match status" value="1"/>
</dbReference>
<evidence type="ECO:0000259" key="3">
    <source>
        <dbReference type="Pfam" id="PF00534"/>
    </source>
</evidence>
<keyword evidence="2" id="KW-0472">Membrane</keyword>
<dbReference type="EMBL" id="CP013118">
    <property type="protein sequence ID" value="ALO16267.1"/>
    <property type="molecule type" value="Genomic_DNA"/>
</dbReference>
<keyword evidence="5" id="KW-0328">Glycosyltransferase</keyword>
<dbReference type="InterPro" id="IPR001296">
    <property type="entry name" value="Glyco_trans_1"/>
</dbReference>
<dbReference type="Proteomes" id="UP000064893">
    <property type="component" value="Chromosome"/>
</dbReference>
<keyword evidence="2" id="KW-1133">Transmembrane helix</keyword>
<evidence type="ECO:0000313" key="5">
    <source>
        <dbReference type="EMBL" id="ALO16267.1"/>
    </source>
</evidence>
<evidence type="ECO:0000256" key="1">
    <source>
        <dbReference type="ARBA" id="ARBA00022679"/>
    </source>
</evidence>
<dbReference type="EC" id="2.4.1.52" evidence="5"/>
<evidence type="ECO:0000256" key="2">
    <source>
        <dbReference type="SAM" id="Phobius"/>
    </source>
</evidence>
<dbReference type="PANTHER" id="PTHR46401:SF2">
    <property type="entry name" value="GLYCOSYLTRANSFERASE WBBK-RELATED"/>
    <property type="match status" value="1"/>
</dbReference>
<dbReference type="RefSeq" id="WP_057953655.1">
    <property type="nucleotide sequence ID" value="NZ_CP013118.1"/>
</dbReference>
<sequence>MENRTKKRIVCVHLYNDYSGAPLVLSEVINGLSARGHQIDLFTSGKNAKGFLSNLEGVKHHYFHYRWTATKYINFFRFFFNQFFLFFIFLRYWRKDVIFYVNTLWPFAAALAGKLTGKKVIYHLHETSVKPKRLKRFLFRILDKSASDVIYVSKYLKQKDPVKQTHPHVVYNALSPDFTDNIKPRGKTDEFTVLMLCSLKKYKGIKEFIQLAARLSNVHFDLVVSASEEDLNAYFKNDRFPENMSLYPAQVDVHPFYSKASLVINLSHPDKWLESFGLTVLEAMNYGIPAIVPPHGGISELVEDGYNGYKISVKKMDKITEVIHEISQDTALHQKLSKNAREMARKFDYKSMIDSIEAIVLSD</sequence>
<evidence type="ECO:0000313" key="6">
    <source>
        <dbReference type="Proteomes" id="UP000064893"/>
    </source>
</evidence>
<evidence type="ECO:0000259" key="4">
    <source>
        <dbReference type="Pfam" id="PF13439"/>
    </source>
</evidence>
<gene>
    <name evidence="5" type="primary">tagE</name>
    <name evidence="5" type="ORF">L21SP5_02644</name>
</gene>
<keyword evidence="1 5" id="KW-0808">Transferase</keyword>
<dbReference type="Pfam" id="PF00534">
    <property type="entry name" value="Glycos_transf_1"/>
    <property type="match status" value="1"/>
</dbReference>
<dbReference type="OrthoDB" id="7560678at2"/>
<dbReference type="InterPro" id="IPR028098">
    <property type="entry name" value="Glyco_trans_4-like_N"/>
</dbReference>
<accession>A0A0S2I211</accession>
<feature type="domain" description="Glycosyltransferase subfamily 4-like N-terminal" evidence="4">
    <location>
        <begin position="19"/>
        <end position="176"/>
    </location>
</feature>
<dbReference type="STRING" id="1307839.L21SP5_02644"/>
<dbReference type="Pfam" id="PF13439">
    <property type="entry name" value="Glyco_transf_4"/>
    <property type="match status" value="1"/>
</dbReference>
<dbReference type="KEGG" id="blq:L21SP5_02644"/>
<dbReference type="AlphaFoldDB" id="A0A0S2I211"/>
<feature type="domain" description="Glycosyl transferase family 1" evidence="3">
    <location>
        <begin position="183"/>
        <end position="343"/>
    </location>
</feature>
<keyword evidence="2" id="KW-0812">Transmembrane</keyword>
<protein>
    <submittedName>
        <fullName evidence="5">Putative poly(Glycerol-phosphate) alpha-glucosyltransferase</fullName>
        <ecNumber evidence="5">2.4.1.52</ecNumber>
    </submittedName>
</protein>
<dbReference type="GO" id="GO:0047265">
    <property type="term" value="F:poly(glycerol-phosphate) alpha-glucosyltransferase activity"/>
    <property type="evidence" value="ECO:0007669"/>
    <property type="project" value="UniProtKB-EC"/>
</dbReference>